<dbReference type="InterPro" id="IPR032675">
    <property type="entry name" value="LRR_dom_sf"/>
</dbReference>
<accession>A0A4Y2AJP3</accession>
<dbReference type="AlphaFoldDB" id="A0A4Y2AJP3"/>
<gene>
    <name evidence="1" type="ORF">AVEN_92590_1</name>
</gene>
<dbReference type="SUPFAM" id="SSF52047">
    <property type="entry name" value="RNI-like"/>
    <property type="match status" value="1"/>
</dbReference>
<evidence type="ECO:0000313" key="2">
    <source>
        <dbReference type="Proteomes" id="UP000499080"/>
    </source>
</evidence>
<dbReference type="EMBL" id="BGPR01000018">
    <property type="protein sequence ID" value="GBL79405.1"/>
    <property type="molecule type" value="Genomic_DNA"/>
</dbReference>
<proteinExistence type="predicted"/>
<name>A0A4Y2AJP3_ARAVE</name>
<keyword evidence="2" id="KW-1185">Reference proteome</keyword>
<protein>
    <submittedName>
        <fullName evidence="1">Uncharacterized protein</fullName>
    </submittedName>
</protein>
<sequence>MRIVYENIPNIKSINFAGISSSLEDGDGRLFFDLIGNCPHLTKIIFFEKYVNLPYRKLEVLRNVFQNRGSQLSSLEFSYTTMMDFQEMFLLIAACYPNLEELKSIVYSFNNYFPNERLQEHFEKV</sequence>
<dbReference type="Gene3D" id="3.80.10.10">
    <property type="entry name" value="Ribonuclease Inhibitor"/>
    <property type="match status" value="1"/>
</dbReference>
<organism evidence="1 2">
    <name type="scientific">Araneus ventricosus</name>
    <name type="common">Orbweaver spider</name>
    <name type="synonym">Epeira ventricosa</name>
    <dbReference type="NCBI Taxonomy" id="182803"/>
    <lineage>
        <taxon>Eukaryota</taxon>
        <taxon>Metazoa</taxon>
        <taxon>Ecdysozoa</taxon>
        <taxon>Arthropoda</taxon>
        <taxon>Chelicerata</taxon>
        <taxon>Arachnida</taxon>
        <taxon>Araneae</taxon>
        <taxon>Araneomorphae</taxon>
        <taxon>Entelegynae</taxon>
        <taxon>Araneoidea</taxon>
        <taxon>Araneidae</taxon>
        <taxon>Araneus</taxon>
    </lineage>
</organism>
<reference evidence="1 2" key="1">
    <citation type="journal article" date="2019" name="Sci. Rep.">
        <title>Orb-weaving spider Araneus ventricosus genome elucidates the spidroin gene catalogue.</title>
        <authorList>
            <person name="Kono N."/>
            <person name="Nakamura H."/>
            <person name="Ohtoshi R."/>
            <person name="Moran D.A.P."/>
            <person name="Shinohara A."/>
            <person name="Yoshida Y."/>
            <person name="Fujiwara M."/>
            <person name="Mori M."/>
            <person name="Tomita M."/>
            <person name="Arakawa K."/>
        </authorList>
    </citation>
    <scope>NUCLEOTIDE SEQUENCE [LARGE SCALE GENOMIC DNA]</scope>
</reference>
<comment type="caution">
    <text evidence="1">The sequence shown here is derived from an EMBL/GenBank/DDBJ whole genome shotgun (WGS) entry which is preliminary data.</text>
</comment>
<evidence type="ECO:0000313" key="1">
    <source>
        <dbReference type="EMBL" id="GBL79405.1"/>
    </source>
</evidence>
<dbReference type="Proteomes" id="UP000499080">
    <property type="component" value="Unassembled WGS sequence"/>
</dbReference>